<evidence type="ECO:0000256" key="6">
    <source>
        <dbReference type="ARBA" id="ARBA00023125"/>
    </source>
</evidence>
<dbReference type="Pfam" id="PF00072">
    <property type="entry name" value="Response_reg"/>
    <property type="match status" value="1"/>
</dbReference>
<dbReference type="GO" id="GO:0005737">
    <property type="term" value="C:cytoplasm"/>
    <property type="evidence" value="ECO:0007669"/>
    <property type="project" value="UniProtKB-SubCell"/>
</dbReference>
<dbReference type="EMBL" id="BMFK01000001">
    <property type="protein sequence ID" value="GGE60169.1"/>
    <property type="molecule type" value="Genomic_DNA"/>
</dbReference>
<reference evidence="11" key="1">
    <citation type="journal article" date="2014" name="Int. J. Syst. Evol. Microbiol.">
        <title>Complete genome sequence of Corynebacterium casei LMG S-19264T (=DSM 44701T), isolated from a smear-ripened cheese.</title>
        <authorList>
            <consortium name="US DOE Joint Genome Institute (JGI-PGF)"/>
            <person name="Walter F."/>
            <person name="Albersmeier A."/>
            <person name="Kalinowski J."/>
            <person name="Ruckert C."/>
        </authorList>
    </citation>
    <scope>NUCLEOTIDE SEQUENCE</scope>
    <source>
        <strain evidence="11">CGMCC 1.12698</strain>
    </source>
</reference>
<evidence type="ECO:0000313" key="11">
    <source>
        <dbReference type="EMBL" id="GGE60169.1"/>
    </source>
</evidence>
<dbReference type="InterPro" id="IPR011006">
    <property type="entry name" value="CheY-like_superfamily"/>
</dbReference>
<organism evidence="11 12">
    <name type="scientific">Priestia taiwanensis</name>
    <dbReference type="NCBI Taxonomy" id="1347902"/>
    <lineage>
        <taxon>Bacteria</taxon>
        <taxon>Bacillati</taxon>
        <taxon>Bacillota</taxon>
        <taxon>Bacilli</taxon>
        <taxon>Bacillales</taxon>
        <taxon>Bacillaceae</taxon>
        <taxon>Priestia</taxon>
    </lineage>
</organism>
<name>A0A917AMN2_9BACI</name>
<reference evidence="11" key="2">
    <citation type="submission" date="2020-09" db="EMBL/GenBank/DDBJ databases">
        <authorList>
            <person name="Sun Q."/>
            <person name="Zhou Y."/>
        </authorList>
    </citation>
    <scope>NUCLEOTIDE SEQUENCE</scope>
    <source>
        <strain evidence="11">CGMCC 1.12698</strain>
    </source>
</reference>
<evidence type="ECO:0000256" key="5">
    <source>
        <dbReference type="ARBA" id="ARBA00023015"/>
    </source>
</evidence>
<dbReference type="PANTHER" id="PTHR45526:SF1">
    <property type="entry name" value="TRANSCRIPTIONAL REGULATORY PROTEIN DCUR-RELATED"/>
    <property type="match status" value="1"/>
</dbReference>
<keyword evidence="6" id="KW-0238">DNA-binding</keyword>
<comment type="caution">
    <text evidence="11">The sequence shown here is derived from an EMBL/GenBank/DDBJ whole genome shotgun (WGS) entry which is preliminary data.</text>
</comment>
<accession>A0A917AMN2</accession>
<evidence type="ECO:0000256" key="4">
    <source>
        <dbReference type="ARBA" id="ARBA00023012"/>
    </source>
</evidence>
<dbReference type="InterPro" id="IPR036390">
    <property type="entry name" value="WH_DNA-bd_sf"/>
</dbReference>
<keyword evidence="2" id="KW-0963">Cytoplasm</keyword>
<dbReference type="Pfam" id="PF20714">
    <property type="entry name" value="HTH_64"/>
    <property type="match status" value="1"/>
</dbReference>
<keyword evidence="4" id="KW-0902">Two-component regulatory system</keyword>
<dbReference type="PROSITE" id="PS50110">
    <property type="entry name" value="RESPONSE_REGULATORY"/>
    <property type="match status" value="1"/>
</dbReference>
<feature type="modified residue" description="4-aspartylphosphate" evidence="9">
    <location>
        <position position="57"/>
    </location>
</feature>
<gene>
    <name evidence="11" type="ORF">GCM10007140_08190</name>
</gene>
<dbReference type="InterPro" id="IPR036388">
    <property type="entry name" value="WH-like_DNA-bd_sf"/>
</dbReference>
<feature type="domain" description="Response regulatory" evidence="10">
    <location>
        <begin position="6"/>
        <end position="122"/>
    </location>
</feature>
<keyword evidence="8" id="KW-0804">Transcription</keyword>
<dbReference type="GO" id="GO:0000156">
    <property type="term" value="F:phosphorelay response regulator activity"/>
    <property type="evidence" value="ECO:0007669"/>
    <property type="project" value="TreeGrafter"/>
</dbReference>
<evidence type="ECO:0000256" key="9">
    <source>
        <dbReference type="PROSITE-ProRule" id="PRU00169"/>
    </source>
</evidence>
<protein>
    <submittedName>
        <fullName evidence="11">Transcriptional regulatory protein</fullName>
    </submittedName>
</protein>
<evidence type="ECO:0000256" key="7">
    <source>
        <dbReference type="ARBA" id="ARBA00023159"/>
    </source>
</evidence>
<evidence type="ECO:0000313" key="12">
    <source>
        <dbReference type="Proteomes" id="UP000605259"/>
    </source>
</evidence>
<dbReference type="InterPro" id="IPR024187">
    <property type="entry name" value="Sig_transdc_resp-reg_cit/mal"/>
</dbReference>
<dbReference type="InterPro" id="IPR001789">
    <property type="entry name" value="Sig_transdc_resp-reg_receiver"/>
</dbReference>
<dbReference type="SUPFAM" id="SSF46785">
    <property type="entry name" value="Winged helix' DNA-binding domain"/>
    <property type="match status" value="1"/>
</dbReference>
<sequence length="231" mass="26802">MEQVIKVLIVEDDLQIATIHKRFVERMEGFQVIGIATDRLDAEEQLHILQPDLLLLDVFFPDMNGLDFLQYIKEQDLHCDVIMITAAQELQTVSTALRKGVFDFIIKPVIYERFKQTLTNYYAFHQKVNAKYTNRLHLTQEDIDKLVTKTYRTENSLLPKGIDKLTLDKIIFTMTNYKNTFTAEQLGKEVGMSRTTARRYLEFLVSHGKIEAELSYGTVGRPERVYSLLTS</sequence>
<evidence type="ECO:0000256" key="8">
    <source>
        <dbReference type="ARBA" id="ARBA00023163"/>
    </source>
</evidence>
<dbReference type="Gene3D" id="3.40.50.2300">
    <property type="match status" value="1"/>
</dbReference>
<dbReference type="Proteomes" id="UP000605259">
    <property type="component" value="Unassembled WGS sequence"/>
</dbReference>
<dbReference type="CDD" id="cd19925">
    <property type="entry name" value="REC_citrate_TCS"/>
    <property type="match status" value="1"/>
</dbReference>
<keyword evidence="5" id="KW-0805">Transcription regulation</keyword>
<evidence type="ECO:0000259" key="10">
    <source>
        <dbReference type="PROSITE" id="PS50110"/>
    </source>
</evidence>
<evidence type="ECO:0000256" key="1">
    <source>
        <dbReference type="ARBA" id="ARBA00004496"/>
    </source>
</evidence>
<dbReference type="AlphaFoldDB" id="A0A917AMN2"/>
<dbReference type="PIRSF" id="PIRSF006171">
    <property type="entry name" value="RR_citrat_malat"/>
    <property type="match status" value="1"/>
</dbReference>
<proteinExistence type="predicted"/>
<dbReference type="SMART" id="SM00448">
    <property type="entry name" value="REC"/>
    <property type="match status" value="1"/>
</dbReference>
<dbReference type="InterPro" id="IPR048714">
    <property type="entry name" value="DpiA-like_HTH"/>
</dbReference>
<dbReference type="Gene3D" id="1.10.10.10">
    <property type="entry name" value="Winged helix-like DNA-binding domain superfamily/Winged helix DNA-binding domain"/>
    <property type="match status" value="1"/>
</dbReference>
<dbReference type="SUPFAM" id="SSF52172">
    <property type="entry name" value="CheY-like"/>
    <property type="match status" value="1"/>
</dbReference>
<dbReference type="GO" id="GO:0003700">
    <property type="term" value="F:DNA-binding transcription factor activity"/>
    <property type="evidence" value="ECO:0007669"/>
    <property type="project" value="InterPro"/>
</dbReference>
<keyword evidence="12" id="KW-1185">Reference proteome</keyword>
<keyword evidence="7" id="KW-0010">Activator</keyword>
<dbReference type="GO" id="GO:0003677">
    <property type="term" value="F:DNA binding"/>
    <property type="evidence" value="ECO:0007669"/>
    <property type="project" value="UniProtKB-KW"/>
</dbReference>
<dbReference type="InterPro" id="IPR051271">
    <property type="entry name" value="2C-system_Tx_regulators"/>
</dbReference>
<dbReference type="RefSeq" id="WP_188387149.1">
    <property type="nucleotide sequence ID" value="NZ_BMFK01000001.1"/>
</dbReference>
<keyword evidence="3 9" id="KW-0597">Phosphoprotein</keyword>
<dbReference type="PANTHER" id="PTHR45526">
    <property type="entry name" value="TRANSCRIPTIONAL REGULATORY PROTEIN DPIA"/>
    <property type="match status" value="1"/>
</dbReference>
<evidence type="ECO:0000256" key="3">
    <source>
        <dbReference type="ARBA" id="ARBA00022553"/>
    </source>
</evidence>
<comment type="subcellular location">
    <subcellularLocation>
        <location evidence="1">Cytoplasm</location>
    </subcellularLocation>
</comment>
<evidence type="ECO:0000256" key="2">
    <source>
        <dbReference type="ARBA" id="ARBA00022490"/>
    </source>
</evidence>